<dbReference type="AlphaFoldDB" id="A0A1G2DPI1"/>
<dbReference type="Pfam" id="PF00437">
    <property type="entry name" value="T2SSE"/>
    <property type="match status" value="1"/>
</dbReference>
<dbReference type="GO" id="GO:0005524">
    <property type="term" value="F:ATP binding"/>
    <property type="evidence" value="ECO:0007669"/>
    <property type="project" value="UniProtKB-KW"/>
</dbReference>
<dbReference type="Pfam" id="PF05157">
    <property type="entry name" value="MshEN"/>
    <property type="match status" value="1"/>
</dbReference>
<accession>A0A1G2DPI1</accession>
<proteinExistence type="inferred from homology"/>
<dbReference type="Proteomes" id="UP000177573">
    <property type="component" value="Unassembled WGS sequence"/>
</dbReference>
<name>A0A1G2DPI1_9BACT</name>
<evidence type="ECO:0000256" key="2">
    <source>
        <dbReference type="ARBA" id="ARBA00022741"/>
    </source>
</evidence>
<comment type="similarity">
    <text evidence="1">Belongs to the GSP E family.</text>
</comment>
<dbReference type="InterPro" id="IPR007831">
    <property type="entry name" value="T2SS_GspE_N"/>
</dbReference>
<organism evidence="6 7">
    <name type="scientific">Candidatus Lloydbacteria bacterium RIFCSPLOWO2_02_FULL_51_11</name>
    <dbReference type="NCBI Taxonomy" id="1798667"/>
    <lineage>
        <taxon>Bacteria</taxon>
        <taxon>Candidatus Lloydiibacteriota</taxon>
    </lineage>
</organism>
<sequence>MDFLHYLVTRGIIDEALRQKIAGSAAQAGTDVLELLVKAGIDKENVLSLKGEFLQIPWRSVDPKNVPPEVLKYIPEESASYYRFIPIGFEDGVLEVGMVDPDDLPARDALQFIATRLGIPFKIFLITSGDFDALLLNYRGLSGEVRRALSELGEESIDIVRKAAPPPKEPVTSAPTVVRPSSSPRGQGKAKPLRDVPAPEALVFSRGEPAAPSSERDTGPLPNEYAAAGVIKIEKEIPELDNGPQAVEEAPITKIVSVVLRHAVDGNASDIHIEHTGEQVRVRFRVDGVLYTSLLLPKTVHNSVVARIKVLSNLKLDERRKPQDGSFNLTFDDRKIDFRVSTFPAYFGEKLVLRILDPEKGVKKLEETGLGESDLIRVRTALMRPYGLILLTGPTGSGKSTTLYAMMNELDREKSNVVSLEDPVEYTISGVSQSQVRPEIDYTFATGLRSIVRQDPDIIMVGEIRDKETAQLAIQAALTGHLVFSTLHTNNAAGVIPRLVEMGIEPYLIALTLILAIAQRLVPVMCETSKKPMPIEGALKASIDKSFEGLSPEIRKKIVIPKQVFEAVPSGECPGGTRGRIGVFEMFDVDKEIEEVILKKPSESEMFLAARKKGMLTMREDALLKAFNGVISIQEVNQFE</sequence>
<keyword evidence="2" id="KW-0547">Nucleotide-binding</keyword>
<dbReference type="EMBL" id="MHLR01000009">
    <property type="protein sequence ID" value="OGZ15574.1"/>
    <property type="molecule type" value="Genomic_DNA"/>
</dbReference>
<keyword evidence="3" id="KW-0067">ATP-binding</keyword>
<dbReference type="InterPro" id="IPR001482">
    <property type="entry name" value="T2SS/T4SS_dom"/>
</dbReference>
<dbReference type="Gene3D" id="3.30.450.90">
    <property type="match status" value="1"/>
</dbReference>
<dbReference type="InterPro" id="IPR027417">
    <property type="entry name" value="P-loop_NTPase"/>
</dbReference>
<comment type="caution">
    <text evidence="6">The sequence shown here is derived from an EMBL/GenBank/DDBJ whole genome shotgun (WGS) entry which is preliminary data.</text>
</comment>
<dbReference type="PANTHER" id="PTHR30258">
    <property type="entry name" value="TYPE II SECRETION SYSTEM PROTEIN GSPE-RELATED"/>
    <property type="match status" value="1"/>
</dbReference>
<reference evidence="6 7" key="1">
    <citation type="journal article" date="2016" name="Nat. Commun.">
        <title>Thousands of microbial genomes shed light on interconnected biogeochemical processes in an aquifer system.</title>
        <authorList>
            <person name="Anantharaman K."/>
            <person name="Brown C.T."/>
            <person name="Hug L.A."/>
            <person name="Sharon I."/>
            <person name="Castelle C.J."/>
            <person name="Probst A.J."/>
            <person name="Thomas B.C."/>
            <person name="Singh A."/>
            <person name="Wilkins M.J."/>
            <person name="Karaoz U."/>
            <person name="Brodie E.L."/>
            <person name="Williams K.H."/>
            <person name="Hubbard S.S."/>
            <person name="Banfield J.F."/>
        </authorList>
    </citation>
    <scope>NUCLEOTIDE SEQUENCE [LARGE SCALE GENOMIC DNA]</scope>
</reference>
<evidence type="ECO:0000259" key="5">
    <source>
        <dbReference type="PROSITE" id="PS00662"/>
    </source>
</evidence>
<feature type="region of interest" description="Disordered" evidence="4">
    <location>
        <begin position="161"/>
        <end position="194"/>
    </location>
</feature>
<dbReference type="CDD" id="cd01129">
    <property type="entry name" value="PulE-GspE-like"/>
    <property type="match status" value="1"/>
</dbReference>
<feature type="domain" description="Bacterial type II secretion system protein E" evidence="5">
    <location>
        <begin position="452"/>
        <end position="466"/>
    </location>
</feature>
<dbReference type="Gene3D" id="3.30.300.160">
    <property type="entry name" value="Type II secretion system, protein E, N-terminal domain"/>
    <property type="match status" value="1"/>
</dbReference>
<evidence type="ECO:0000313" key="6">
    <source>
        <dbReference type="EMBL" id="OGZ15574.1"/>
    </source>
</evidence>
<evidence type="ECO:0000256" key="4">
    <source>
        <dbReference type="SAM" id="MobiDB-lite"/>
    </source>
</evidence>
<dbReference type="PANTHER" id="PTHR30258:SF1">
    <property type="entry name" value="PROTEIN TRANSPORT PROTEIN HOFB HOMOLOG"/>
    <property type="match status" value="1"/>
</dbReference>
<evidence type="ECO:0000256" key="3">
    <source>
        <dbReference type="ARBA" id="ARBA00022840"/>
    </source>
</evidence>
<dbReference type="InterPro" id="IPR037257">
    <property type="entry name" value="T2SS_E_N_sf"/>
</dbReference>
<dbReference type="SUPFAM" id="SSF160246">
    <property type="entry name" value="EspE N-terminal domain-like"/>
    <property type="match status" value="1"/>
</dbReference>
<dbReference type="GO" id="GO:0005886">
    <property type="term" value="C:plasma membrane"/>
    <property type="evidence" value="ECO:0007669"/>
    <property type="project" value="TreeGrafter"/>
</dbReference>
<dbReference type="PROSITE" id="PS00662">
    <property type="entry name" value="T2SP_E"/>
    <property type="match status" value="1"/>
</dbReference>
<dbReference type="STRING" id="1798667.A3J08_01275"/>
<feature type="compositionally biased region" description="Polar residues" evidence="4">
    <location>
        <begin position="173"/>
        <end position="185"/>
    </location>
</feature>
<evidence type="ECO:0000256" key="1">
    <source>
        <dbReference type="ARBA" id="ARBA00006611"/>
    </source>
</evidence>
<gene>
    <name evidence="6" type="ORF">A3J08_01275</name>
</gene>
<dbReference type="Gene3D" id="3.40.50.300">
    <property type="entry name" value="P-loop containing nucleotide triphosphate hydrolases"/>
    <property type="match status" value="1"/>
</dbReference>
<protein>
    <recommendedName>
        <fullName evidence="5">Bacterial type II secretion system protein E domain-containing protein</fullName>
    </recommendedName>
</protein>
<dbReference type="SUPFAM" id="SSF52540">
    <property type="entry name" value="P-loop containing nucleoside triphosphate hydrolases"/>
    <property type="match status" value="1"/>
</dbReference>
<evidence type="ECO:0000313" key="7">
    <source>
        <dbReference type="Proteomes" id="UP000177573"/>
    </source>
</evidence>
<dbReference type="GO" id="GO:0016887">
    <property type="term" value="F:ATP hydrolysis activity"/>
    <property type="evidence" value="ECO:0007669"/>
    <property type="project" value="TreeGrafter"/>
</dbReference>
<dbReference type="InterPro" id="IPR003593">
    <property type="entry name" value="AAA+_ATPase"/>
</dbReference>
<dbReference type="SMART" id="SM00382">
    <property type="entry name" value="AAA"/>
    <property type="match status" value="1"/>
</dbReference>